<reference evidence="2" key="1">
    <citation type="submission" date="2024-04" db="EMBL/GenBank/DDBJ databases">
        <title>Salinicola lusitanus LLJ914,a marine bacterium isolated from the Okinawa Trough.</title>
        <authorList>
            <person name="Li J."/>
        </authorList>
    </citation>
    <scope>NUCLEOTIDE SEQUENCE [LARGE SCALE GENOMIC DNA]</scope>
</reference>
<evidence type="ECO:0000313" key="1">
    <source>
        <dbReference type="EMBL" id="KAK7877286.1"/>
    </source>
</evidence>
<proteinExistence type="predicted"/>
<gene>
    <name evidence="1" type="ORF">WMY93_032001</name>
</gene>
<dbReference type="EMBL" id="JBBPFD010000704">
    <property type="protein sequence ID" value="KAK7877286.1"/>
    <property type="molecule type" value="Genomic_DNA"/>
</dbReference>
<organism evidence="1 2">
    <name type="scientific">Mugilogobius chulae</name>
    <name type="common">yellowstripe goby</name>
    <dbReference type="NCBI Taxonomy" id="88201"/>
    <lineage>
        <taxon>Eukaryota</taxon>
        <taxon>Metazoa</taxon>
        <taxon>Chordata</taxon>
        <taxon>Craniata</taxon>
        <taxon>Vertebrata</taxon>
        <taxon>Euteleostomi</taxon>
        <taxon>Actinopterygii</taxon>
        <taxon>Neopterygii</taxon>
        <taxon>Teleostei</taxon>
        <taxon>Neoteleostei</taxon>
        <taxon>Acanthomorphata</taxon>
        <taxon>Gobiaria</taxon>
        <taxon>Gobiiformes</taxon>
        <taxon>Gobioidei</taxon>
        <taxon>Gobiidae</taxon>
        <taxon>Gobionellinae</taxon>
        <taxon>Mugilogobius</taxon>
    </lineage>
</organism>
<sequence length="100" mass="10703">MCILGAARFKAQRLSSCLNAVTFYPPIACRKASILLHVSSCRCQNLQDAPSAPGGSEHNAAQRRGPFFSLTGAQRWVPGSTPPNRNNQRSALCFRAAAAS</sequence>
<name>A0AAW0MKI5_9GOBI</name>
<accession>A0AAW0MKI5</accession>
<keyword evidence="2" id="KW-1185">Reference proteome</keyword>
<dbReference type="AlphaFoldDB" id="A0AAW0MKI5"/>
<comment type="caution">
    <text evidence="1">The sequence shown here is derived from an EMBL/GenBank/DDBJ whole genome shotgun (WGS) entry which is preliminary data.</text>
</comment>
<protein>
    <submittedName>
        <fullName evidence="1">Uncharacterized protein</fullName>
    </submittedName>
</protein>
<evidence type="ECO:0000313" key="2">
    <source>
        <dbReference type="Proteomes" id="UP001460270"/>
    </source>
</evidence>
<dbReference type="Proteomes" id="UP001460270">
    <property type="component" value="Unassembled WGS sequence"/>
</dbReference>